<keyword evidence="1" id="KW-0812">Transmembrane</keyword>
<protein>
    <submittedName>
        <fullName evidence="2">Uncharacterized protein</fullName>
    </submittedName>
</protein>
<keyword evidence="1" id="KW-0472">Membrane</keyword>
<gene>
    <name evidence="2" type="ORF">A2758_00125</name>
</gene>
<organism evidence="2 3">
    <name type="scientific">Candidatus Zambryskibacteria bacterium RIFCSPHIGHO2_01_FULL_49_18</name>
    <dbReference type="NCBI Taxonomy" id="1802740"/>
    <lineage>
        <taxon>Bacteria</taxon>
        <taxon>Candidatus Zambryskiibacteriota</taxon>
    </lineage>
</organism>
<proteinExistence type="predicted"/>
<evidence type="ECO:0000313" key="3">
    <source>
        <dbReference type="Proteomes" id="UP000178612"/>
    </source>
</evidence>
<comment type="caution">
    <text evidence="2">The sequence shown here is derived from an EMBL/GenBank/DDBJ whole genome shotgun (WGS) entry which is preliminary data.</text>
</comment>
<feature type="transmembrane region" description="Helical" evidence="1">
    <location>
        <begin position="54"/>
        <end position="73"/>
    </location>
</feature>
<sequence length="107" mass="11976">MPNQELSNEQKQTVTKSLPLFIVKMILLPIYGLTAAIIAFGMLLSPGMAGGNKLLYLTFMLGPFILVLASKYFSRKLEKRNHTGVAFAVLLLPLPLVLWLVWVLFIE</sequence>
<dbReference type="Proteomes" id="UP000178612">
    <property type="component" value="Unassembled WGS sequence"/>
</dbReference>
<evidence type="ECO:0000313" key="2">
    <source>
        <dbReference type="EMBL" id="OHA91514.1"/>
    </source>
</evidence>
<reference evidence="2 3" key="1">
    <citation type="journal article" date="2016" name="Nat. Commun.">
        <title>Thousands of microbial genomes shed light on interconnected biogeochemical processes in an aquifer system.</title>
        <authorList>
            <person name="Anantharaman K."/>
            <person name="Brown C.T."/>
            <person name="Hug L.A."/>
            <person name="Sharon I."/>
            <person name="Castelle C.J."/>
            <person name="Probst A.J."/>
            <person name="Thomas B.C."/>
            <person name="Singh A."/>
            <person name="Wilkins M.J."/>
            <person name="Karaoz U."/>
            <person name="Brodie E.L."/>
            <person name="Williams K.H."/>
            <person name="Hubbard S.S."/>
            <person name="Banfield J.F."/>
        </authorList>
    </citation>
    <scope>NUCLEOTIDE SEQUENCE [LARGE SCALE GENOMIC DNA]</scope>
</reference>
<feature type="transmembrane region" description="Helical" evidence="1">
    <location>
        <begin position="85"/>
        <end position="105"/>
    </location>
</feature>
<name>A0A1G2T2N3_9BACT</name>
<evidence type="ECO:0000256" key="1">
    <source>
        <dbReference type="SAM" id="Phobius"/>
    </source>
</evidence>
<dbReference type="AlphaFoldDB" id="A0A1G2T2N3"/>
<keyword evidence="1" id="KW-1133">Transmembrane helix</keyword>
<dbReference type="EMBL" id="MHVJ01000011">
    <property type="protein sequence ID" value="OHA91514.1"/>
    <property type="molecule type" value="Genomic_DNA"/>
</dbReference>
<accession>A0A1G2T2N3</accession>
<feature type="transmembrane region" description="Helical" evidence="1">
    <location>
        <begin position="21"/>
        <end position="42"/>
    </location>
</feature>